<feature type="region of interest" description="Disordered" evidence="1">
    <location>
        <begin position="1"/>
        <end position="21"/>
    </location>
</feature>
<dbReference type="SUPFAM" id="SSF52540">
    <property type="entry name" value="P-loop containing nucleoside triphosphate hydrolases"/>
    <property type="match status" value="1"/>
</dbReference>
<dbReference type="Pfam" id="PF13374">
    <property type="entry name" value="TPR_10"/>
    <property type="match status" value="1"/>
</dbReference>
<accession>A0A2V1D0V2</accession>
<dbReference type="InterPro" id="IPR053137">
    <property type="entry name" value="NLR-like"/>
</dbReference>
<dbReference type="AlphaFoldDB" id="A0A2V1D0V2"/>
<organism evidence="3 4">
    <name type="scientific">Periconia macrospinosa</name>
    <dbReference type="NCBI Taxonomy" id="97972"/>
    <lineage>
        <taxon>Eukaryota</taxon>
        <taxon>Fungi</taxon>
        <taxon>Dikarya</taxon>
        <taxon>Ascomycota</taxon>
        <taxon>Pezizomycotina</taxon>
        <taxon>Dothideomycetes</taxon>
        <taxon>Pleosporomycetidae</taxon>
        <taxon>Pleosporales</taxon>
        <taxon>Massarineae</taxon>
        <taxon>Periconiaceae</taxon>
        <taxon>Periconia</taxon>
    </lineage>
</organism>
<dbReference type="PANTHER" id="PTHR46082">
    <property type="entry name" value="ATP/GTP-BINDING PROTEIN-RELATED"/>
    <property type="match status" value="1"/>
</dbReference>
<dbReference type="Pfam" id="PF25000">
    <property type="entry name" value="DUF7779"/>
    <property type="match status" value="1"/>
</dbReference>
<dbReference type="Gene3D" id="1.25.40.10">
    <property type="entry name" value="Tetratricopeptide repeat domain"/>
    <property type="match status" value="1"/>
</dbReference>
<dbReference type="SUPFAM" id="SSF48452">
    <property type="entry name" value="TPR-like"/>
    <property type="match status" value="1"/>
</dbReference>
<evidence type="ECO:0000313" key="4">
    <source>
        <dbReference type="Proteomes" id="UP000244855"/>
    </source>
</evidence>
<sequence>MHTQPSGANVRQRPRRSTTIQASRYHRSIKSQLAIEYAYQTHDRSAETWVPWVHASNAARFEQSYRDIAGRVKISGRQDPKVNIFQLVHDWLCSSKDRWLLVLDNVDDARFLLDVPMAQRDEAPDSRSAPKPLRSYIPHSEHGSVLVTTRNQDAALKLVERRDIISVQPMNEVQASSLFKKKLEEDEDSISIDELAATLEYMPLAIVQAAAYIAQRAPRCSARQYLDEFRRSERKRTSLLIRDERQLRRDWEAKNSILVTWQISFDHIQQTRPSAADLLSLMSFFDRQGIPADVLRDRAGQAGTSGQQQQEANDPPSGDIMSQSSEGDDEFEDDVVTLRNFCFISVESDSRNFEMHALVQLATREWLDANSRPEQWRREFTALMAREFPSGSFENWTRCQVLLPHVAPMFDKKPTEEELLQDWAQVLYNAGWYLWMQGQYREAEGVARKGVETRGSIAGQDAVATLDSVSILAVVLQYQGKYEAAEAMNRR</sequence>
<evidence type="ECO:0000259" key="2">
    <source>
        <dbReference type="Pfam" id="PF25000"/>
    </source>
</evidence>
<feature type="non-terminal residue" evidence="3">
    <location>
        <position position="491"/>
    </location>
</feature>
<dbReference type="STRING" id="97972.A0A2V1D0V2"/>
<dbReference type="OrthoDB" id="20872at2759"/>
<dbReference type="InterPro" id="IPR027417">
    <property type="entry name" value="P-loop_NTPase"/>
</dbReference>
<evidence type="ECO:0000313" key="3">
    <source>
        <dbReference type="EMBL" id="PVH91625.1"/>
    </source>
</evidence>
<dbReference type="Gene3D" id="3.40.50.300">
    <property type="entry name" value="P-loop containing nucleotide triphosphate hydrolases"/>
    <property type="match status" value="1"/>
</dbReference>
<proteinExistence type="predicted"/>
<reference evidence="3 4" key="1">
    <citation type="journal article" date="2018" name="Sci. Rep.">
        <title>Comparative genomics provides insights into the lifestyle and reveals functional heterogeneity of dark septate endophytic fungi.</title>
        <authorList>
            <person name="Knapp D.G."/>
            <person name="Nemeth J.B."/>
            <person name="Barry K."/>
            <person name="Hainaut M."/>
            <person name="Henrissat B."/>
            <person name="Johnson J."/>
            <person name="Kuo A."/>
            <person name="Lim J.H.P."/>
            <person name="Lipzen A."/>
            <person name="Nolan M."/>
            <person name="Ohm R.A."/>
            <person name="Tamas L."/>
            <person name="Grigoriev I.V."/>
            <person name="Spatafora J.W."/>
            <person name="Nagy L.G."/>
            <person name="Kovacs G.M."/>
        </authorList>
    </citation>
    <scope>NUCLEOTIDE SEQUENCE [LARGE SCALE GENOMIC DNA]</scope>
    <source>
        <strain evidence="3 4">DSE2036</strain>
    </source>
</reference>
<feature type="compositionally biased region" description="Low complexity" evidence="1">
    <location>
        <begin position="300"/>
        <end position="312"/>
    </location>
</feature>
<dbReference type="EMBL" id="KZ805817">
    <property type="protein sequence ID" value="PVH91625.1"/>
    <property type="molecule type" value="Genomic_DNA"/>
</dbReference>
<gene>
    <name evidence="3" type="ORF">DM02DRAFT_722341</name>
</gene>
<dbReference type="Proteomes" id="UP000244855">
    <property type="component" value="Unassembled WGS sequence"/>
</dbReference>
<name>A0A2V1D0V2_9PLEO</name>
<feature type="region of interest" description="Disordered" evidence="1">
    <location>
        <begin position="300"/>
        <end position="329"/>
    </location>
</feature>
<dbReference type="PANTHER" id="PTHR46082:SF6">
    <property type="entry name" value="AAA+ ATPASE DOMAIN-CONTAINING PROTEIN-RELATED"/>
    <property type="match status" value="1"/>
</dbReference>
<dbReference type="InterPro" id="IPR056681">
    <property type="entry name" value="DUF7779"/>
</dbReference>
<protein>
    <recommendedName>
        <fullName evidence="2">DUF7779 domain-containing protein</fullName>
    </recommendedName>
</protein>
<evidence type="ECO:0000256" key="1">
    <source>
        <dbReference type="SAM" id="MobiDB-lite"/>
    </source>
</evidence>
<dbReference type="InterPro" id="IPR011990">
    <property type="entry name" value="TPR-like_helical_dom_sf"/>
</dbReference>
<keyword evidence="4" id="KW-1185">Reference proteome</keyword>
<feature type="domain" description="DUF7779" evidence="2">
    <location>
        <begin position="268"/>
        <end position="370"/>
    </location>
</feature>